<organism evidence="1 2">
    <name type="scientific">Ridgeia piscesae</name>
    <name type="common">Tubeworm</name>
    <dbReference type="NCBI Taxonomy" id="27915"/>
    <lineage>
        <taxon>Eukaryota</taxon>
        <taxon>Metazoa</taxon>
        <taxon>Spiralia</taxon>
        <taxon>Lophotrochozoa</taxon>
        <taxon>Annelida</taxon>
        <taxon>Polychaeta</taxon>
        <taxon>Sedentaria</taxon>
        <taxon>Canalipalpata</taxon>
        <taxon>Sabellida</taxon>
        <taxon>Siboglinidae</taxon>
        <taxon>Ridgeia</taxon>
    </lineage>
</organism>
<dbReference type="EMBL" id="JAODUO010000050">
    <property type="protein sequence ID" value="KAK2191567.1"/>
    <property type="molecule type" value="Genomic_DNA"/>
</dbReference>
<sequence length="250" mass="27507">MTSSRFANLSCLASAVDTDVFCTAKSLTKVRASRISAPCWDATLRRSTDCCKSCKCCISLFSCCSAKRIRSCSRCRRTLLRRSLIYSSRWWRADSRCSRIDCTRPARAARCSAFSRVSYACCTARRDSMPMPLPRRRRHSRRFAASVDIALPEGVGSAGASMRRRCCSSSVARTSRPASRREMIMSKTGSYTLMVDLSPLRRNSTGGTSVALLTFSSSEQVVVLLVGRGLPRPAGGADACCLTCSRLWVD</sequence>
<proteinExistence type="predicted"/>
<dbReference type="AlphaFoldDB" id="A0AAD9PBJ6"/>
<evidence type="ECO:0000313" key="2">
    <source>
        <dbReference type="Proteomes" id="UP001209878"/>
    </source>
</evidence>
<gene>
    <name evidence="1" type="ORF">NP493_51g04061</name>
</gene>
<protein>
    <submittedName>
        <fullName evidence="1">Uncharacterized protein</fullName>
    </submittedName>
</protein>
<keyword evidence="2" id="KW-1185">Reference proteome</keyword>
<comment type="caution">
    <text evidence="1">The sequence shown here is derived from an EMBL/GenBank/DDBJ whole genome shotgun (WGS) entry which is preliminary data.</text>
</comment>
<accession>A0AAD9PBJ6</accession>
<name>A0AAD9PBJ6_RIDPI</name>
<dbReference type="Proteomes" id="UP001209878">
    <property type="component" value="Unassembled WGS sequence"/>
</dbReference>
<evidence type="ECO:0000313" key="1">
    <source>
        <dbReference type="EMBL" id="KAK2191567.1"/>
    </source>
</evidence>
<reference evidence="1" key="1">
    <citation type="journal article" date="2023" name="Mol. Biol. Evol.">
        <title>Third-Generation Sequencing Reveals the Adaptive Role of the Epigenome in Three Deep-Sea Polychaetes.</title>
        <authorList>
            <person name="Perez M."/>
            <person name="Aroh O."/>
            <person name="Sun Y."/>
            <person name="Lan Y."/>
            <person name="Juniper S.K."/>
            <person name="Young C.R."/>
            <person name="Angers B."/>
            <person name="Qian P.Y."/>
        </authorList>
    </citation>
    <scope>NUCLEOTIDE SEQUENCE</scope>
    <source>
        <strain evidence="1">R07B-5</strain>
    </source>
</reference>